<evidence type="ECO:0000256" key="6">
    <source>
        <dbReference type="ARBA" id="ARBA00022801"/>
    </source>
</evidence>
<dbReference type="CDD" id="cd06661">
    <property type="entry name" value="GGCT_like"/>
    <property type="match status" value="1"/>
</dbReference>
<feature type="binding site" evidence="13">
    <location>
        <position position="325"/>
    </location>
    <ligand>
        <name>Mg(2+)</name>
        <dbReference type="ChEBI" id="CHEBI:18420"/>
        <label>1</label>
    </ligand>
</feature>
<dbReference type="PROSITE" id="PS51462">
    <property type="entry name" value="NUDIX"/>
    <property type="match status" value="1"/>
</dbReference>
<evidence type="ECO:0000256" key="11">
    <source>
        <dbReference type="ARBA" id="ARBA00033056"/>
    </source>
</evidence>
<evidence type="ECO:0000256" key="3">
    <source>
        <dbReference type="ARBA" id="ARBA00012453"/>
    </source>
</evidence>
<dbReference type="Gene3D" id="3.90.79.10">
    <property type="entry name" value="Nucleoside Triphosphate Pyrophosphohydrolase"/>
    <property type="match status" value="1"/>
</dbReference>
<evidence type="ECO:0000256" key="8">
    <source>
        <dbReference type="ARBA" id="ARBA00025164"/>
    </source>
</evidence>
<protein>
    <recommendedName>
        <fullName evidence="4">ADP-ribose pyrophosphatase</fullName>
        <ecNumber evidence="3">3.6.1.13</ecNumber>
    </recommendedName>
    <alternativeName>
        <fullName evidence="9">ADP-ribose diphosphatase</fullName>
    </alternativeName>
    <alternativeName>
        <fullName evidence="11">ADP-ribose phosphohydrolase</fullName>
    </alternativeName>
    <alternativeName>
        <fullName evidence="10">Adenosine diphosphoribose pyrophosphatase</fullName>
    </alternativeName>
</protein>
<evidence type="ECO:0000256" key="7">
    <source>
        <dbReference type="ARBA" id="ARBA00022842"/>
    </source>
</evidence>
<dbReference type="CDD" id="cd24155">
    <property type="entry name" value="NUDIX_ADPRase"/>
    <property type="match status" value="1"/>
</dbReference>
<feature type="binding site" evidence="13">
    <location>
        <position position="276"/>
    </location>
    <ligand>
        <name>Mg(2+)</name>
        <dbReference type="ChEBI" id="CHEBI:18420"/>
        <label>1</label>
    </ligand>
</feature>
<comment type="cofactor">
    <cofactor evidence="1 13">
        <name>Mg(2+)</name>
        <dbReference type="ChEBI" id="CHEBI:18420"/>
    </cofactor>
</comment>
<dbReference type="InterPro" id="IPR000086">
    <property type="entry name" value="NUDIX_hydrolase_dom"/>
</dbReference>
<dbReference type="AlphaFoldDB" id="A0A1M6AU72"/>
<dbReference type="NCBIfam" id="TIGR00052">
    <property type="entry name" value="nudix-type nucleoside diphosphatase, YffH/AdpP family"/>
    <property type="match status" value="1"/>
</dbReference>
<dbReference type="RefSeq" id="WP_073326333.1">
    <property type="nucleotide sequence ID" value="NZ_FQYO01000001.1"/>
</dbReference>
<dbReference type="GO" id="GO:0047631">
    <property type="term" value="F:ADP-ribose diphosphatase activity"/>
    <property type="evidence" value="ECO:0007669"/>
    <property type="project" value="UniProtKB-EC"/>
</dbReference>
<dbReference type="InterPro" id="IPR015797">
    <property type="entry name" value="NUDIX_hydrolase-like_dom_sf"/>
</dbReference>
<dbReference type="PANTHER" id="PTHR11839:SF5">
    <property type="entry name" value="ADP-RIBOSE PYROPHOSPHATASE"/>
    <property type="match status" value="1"/>
</dbReference>
<dbReference type="PANTHER" id="PTHR11839">
    <property type="entry name" value="UDP/ADP-SUGAR PYROPHOSPHATASE"/>
    <property type="match status" value="1"/>
</dbReference>
<dbReference type="PROSITE" id="PS00893">
    <property type="entry name" value="NUDIX_BOX"/>
    <property type="match status" value="1"/>
</dbReference>
<dbReference type="GO" id="GO:0005829">
    <property type="term" value="C:cytosol"/>
    <property type="evidence" value="ECO:0007669"/>
    <property type="project" value="TreeGrafter"/>
</dbReference>
<name>A0A1M6AU72_9RHOB</name>
<evidence type="ECO:0000256" key="10">
    <source>
        <dbReference type="ARBA" id="ARBA00030308"/>
    </source>
</evidence>
<dbReference type="SUPFAM" id="SSF110857">
    <property type="entry name" value="Gamma-glutamyl cyclotransferase-like"/>
    <property type="match status" value="1"/>
</dbReference>
<dbReference type="Pfam" id="PF06094">
    <property type="entry name" value="GGACT"/>
    <property type="match status" value="1"/>
</dbReference>
<organism evidence="16 17">
    <name type="scientific">Wenxinia saemankumensis</name>
    <dbReference type="NCBI Taxonomy" id="1447782"/>
    <lineage>
        <taxon>Bacteria</taxon>
        <taxon>Pseudomonadati</taxon>
        <taxon>Pseudomonadota</taxon>
        <taxon>Alphaproteobacteria</taxon>
        <taxon>Rhodobacterales</taxon>
        <taxon>Roseobacteraceae</taxon>
        <taxon>Wenxinia</taxon>
    </lineage>
</organism>
<dbReference type="InterPro" id="IPR013024">
    <property type="entry name" value="GGCT-like"/>
</dbReference>
<dbReference type="SUPFAM" id="SSF55811">
    <property type="entry name" value="Nudix"/>
    <property type="match status" value="1"/>
</dbReference>
<dbReference type="Pfam" id="PF00293">
    <property type="entry name" value="NUDIX"/>
    <property type="match status" value="1"/>
</dbReference>
<dbReference type="GO" id="GO:0019144">
    <property type="term" value="F:ADP-sugar diphosphatase activity"/>
    <property type="evidence" value="ECO:0007669"/>
    <property type="project" value="TreeGrafter"/>
</dbReference>
<evidence type="ECO:0000256" key="14">
    <source>
        <dbReference type="PIRSR" id="PIRSR604385-3"/>
    </source>
</evidence>
<evidence type="ECO:0000256" key="9">
    <source>
        <dbReference type="ARBA" id="ARBA00030162"/>
    </source>
</evidence>
<feature type="short sequence motif" description="Nudix box" evidence="14">
    <location>
        <begin position="257"/>
        <end position="279"/>
    </location>
</feature>
<dbReference type="EMBL" id="FQYO01000001">
    <property type="protein sequence ID" value="SHI40074.1"/>
    <property type="molecule type" value="Genomic_DNA"/>
</dbReference>
<keyword evidence="17" id="KW-1185">Reference proteome</keyword>
<proteinExistence type="inferred from homology"/>
<evidence type="ECO:0000313" key="16">
    <source>
        <dbReference type="EMBL" id="SHI40074.1"/>
    </source>
</evidence>
<dbReference type="EC" id="3.6.1.13" evidence="3"/>
<evidence type="ECO:0000256" key="4">
    <source>
        <dbReference type="ARBA" id="ARBA00013297"/>
    </source>
</evidence>
<dbReference type="InterPro" id="IPR036568">
    <property type="entry name" value="GGCT-like_sf"/>
</dbReference>
<feature type="domain" description="Nudix hydrolase" evidence="15">
    <location>
        <begin position="214"/>
        <end position="354"/>
    </location>
</feature>
<dbReference type="STRING" id="1447782.SAMN05444417_0628"/>
<evidence type="ECO:0000256" key="12">
    <source>
        <dbReference type="ARBA" id="ARBA00049546"/>
    </source>
</evidence>
<accession>A0A1M6AU72</accession>
<dbReference type="InterPro" id="IPR020084">
    <property type="entry name" value="NUDIX_hydrolase_CS"/>
</dbReference>
<comment type="catalytic activity">
    <reaction evidence="12">
        <text>ADP-D-ribose + H2O = D-ribose 5-phosphate + AMP + 2 H(+)</text>
        <dbReference type="Rhea" id="RHEA:10412"/>
        <dbReference type="ChEBI" id="CHEBI:15377"/>
        <dbReference type="ChEBI" id="CHEBI:15378"/>
        <dbReference type="ChEBI" id="CHEBI:57967"/>
        <dbReference type="ChEBI" id="CHEBI:78346"/>
        <dbReference type="ChEBI" id="CHEBI:456215"/>
        <dbReference type="EC" id="3.6.1.13"/>
    </reaction>
</comment>
<keyword evidence="5 13" id="KW-0479">Metal-binding</keyword>
<feature type="binding site" evidence="13">
    <location>
        <position position="272"/>
    </location>
    <ligand>
        <name>Mg(2+)</name>
        <dbReference type="ChEBI" id="CHEBI:18420"/>
        <label>1</label>
    </ligand>
</feature>
<comment type="similarity">
    <text evidence="2">Belongs to the Nudix hydrolase family. NudF subfamily.</text>
</comment>
<keyword evidence="6" id="KW-0378">Hydrolase</keyword>
<keyword evidence="7 13" id="KW-0460">Magnesium</keyword>
<dbReference type="GO" id="GO:0006753">
    <property type="term" value="P:nucleoside phosphate metabolic process"/>
    <property type="evidence" value="ECO:0007669"/>
    <property type="project" value="TreeGrafter"/>
</dbReference>
<sequence length="372" mass="39422">MLLFLYGTLRDPVLRARVAGRPLDGRAAILPGHEVRTGAEHLPLLAEGGSGVEGLLVEAGGEVLARLDAYEVPFGYVRAERPARVDGEVVSAQVYLPPAPPPDDAPPWDLATWEAADGPLSREAAKEFDISVCAMPAEALARNWHMVRARAAARLAASAEAAPAELRTDPAPDAVVPGGPPELAGGFFRLARLDLRHRTFSGGTSPVLSREVLVGVDAALVLPWDPATDRVLLIEQMRVGPFLRGASNPWTLEPVAGIVDAGESVEAAALRETAEEAGLTGIRLTRMFAFYPSPGSSTDYFHAFAATADLSAHDGHLGGLDSEAEDLRAHVIPLARALDLVDTGEISAGPLIAMLLWLERNRHRLRAAPAGS</sequence>
<evidence type="ECO:0000259" key="15">
    <source>
        <dbReference type="PROSITE" id="PS51462"/>
    </source>
</evidence>
<evidence type="ECO:0000313" key="17">
    <source>
        <dbReference type="Proteomes" id="UP000184292"/>
    </source>
</evidence>
<dbReference type="GO" id="GO:0019693">
    <property type="term" value="P:ribose phosphate metabolic process"/>
    <property type="evidence" value="ECO:0007669"/>
    <property type="project" value="TreeGrafter"/>
</dbReference>
<evidence type="ECO:0000256" key="2">
    <source>
        <dbReference type="ARBA" id="ARBA00007482"/>
    </source>
</evidence>
<dbReference type="GO" id="GO:0046872">
    <property type="term" value="F:metal ion binding"/>
    <property type="evidence" value="ECO:0007669"/>
    <property type="project" value="UniProtKB-KW"/>
</dbReference>
<dbReference type="InterPro" id="IPR009288">
    <property type="entry name" value="AIG2-like_dom"/>
</dbReference>
<evidence type="ECO:0000256" key="1">
    <source>
        <dbReference type="ARBA" id="ARBA00001946"/>
    </source>
</evidence>
<evidence type="ECO:0000256" key="5">
    <source>
        <dbReference type="ARBA" id="ARBA00022723"/>
    </source>
</evidence>
<dbReference type="Gene3D" id="3.10.490.10">
    <property type="entry name" value="Gamma-glutamyl cyclotransferase-like"/>
    <property type="match status" value="1"/>
</dbReference>
<dbReference type="InterPro" id="IPR004385">
    <property type="entry name" value="NDP_pyrophosphatase"/>
</dbReference>
<feature type="binding site" evidence="13">
    <location>
        <position position="256"/>
    </location>
    <ligand>
        <name>Mg(2+)</name>
        <dbReference type="ChEBI" id="CHEBI:18420"/>
        <label>1</label>
    </ligand>
</feature>
<dbReference type="Proteomes" id="UP000184292">
    <property type="component" value="Unassembled WGS sequence"/>
</dbReference>
<comment type="function">
    <text evidence="8">Acts on ADP-mannose and ADP-glucose as well as ADP-ribose. Prevents glycogen biosynthesis. The reaction catalyzed by this enzyme is a limiting step of the gluconeogenic process.</text>
</comment>
<evidence type="ECO:0000256" key="13">
    <source>
        <dbReference type="PIRSR" id="PIRSR604385-2"/>
    </source>
</evidence>
<reference evidence="16 17" key="1">
    <citation type="submission" date="2016-11" db="EMBL/GenBank/DDBJ databases">
        <authorList>
            <person name="Jaros S."/>
            <person name="Januszkiewicz K."/>
            <person name="Wedrychowicz H."/>
        </authorList>
    </citation>
    <scope>NUCLEOTIDE SEQUENCE [LARGE SCALE GENOMIC DNA]</scope>
    <source>
        <strain evidence="16 17">DSM 100565</strain>
    </source>
</reference>
<gene>
    <name evidence="16" type="ORF">SAMN05444417_0628</name>
</gene>